<feature type="transmembrane region" description="Helical" evidence="4">
    <location>
        <begin position="169"/>
        <end position="194"/>
    </location>
</feature>
<evidence type="ECO:0000256" key="3">
    <source>
        <dbReference type="ARBA" id="ARBA00023012"/>
    </source>
</evidence>
<dbReference type="SUPFAM" id="SSF55874">
    <property type="entry name" value="ATPase domain of HSP90 chaperone/DNA topoisomerase II/histidine kinase"/>
    <property type="match status" value="1"/>
</dbReference>
<keyword evidence="7" id="KW-1185">Reference proteome</keyword>
<name>A0A917MLC8_9MICO</name>
<keyword evidence="4" id="KW-0472">Membrane</keyword>
<evidence type="ECO:0000256" key="2">
    <source>
        <dbReference type="ARBA" id="ARBA00022777"/>
    </source>
</evidence>
<feature type="transmembrane region" description="Helical" evidence="4">
    <location>
        <begin position="35"/>
        <end position="57"/>
    </location>
</feature>
<dbReference type="GO" id="GO:0016301">
    <property type="term" value="F:kinase activity"/>
    <property type="evidence" value="ECO:0007669"/>
    <property type="project" value="UniProtKB-KW"/>
</dbReference>
<organism evidence="6 7">
    <name type="scientific">Microbacterium album</name>
    <dbReference type="NCBI Taxonomy" id="2053191"/>
    <lineage>
        <taxon>Bacteria</taxon>
        <taxon>Bacillati</taxon>
        <taxon>Actinomycetota</taxon>
        <taxon>Actinomycetes</taxon>
        <taxon>Micrococcales</taxon>
        <taxon>Microbacteriaceae</taxon>
        <taxon>Microbacterium</taxon>
    </lineage>
</organism>
<keyword evidence="1" id="KW-0808">Transferase</keyword>
<keyword evidence="3" id="KW-0902">Two-component regulatory system</keyword>
<evidence type="ECO:0000256" key="1">
    <source>
        <dbReference type="ARBA" id="ARBA00022679"/>
    </source>
</evidence>
<reference evidence="6" key="2">
    <citation type="submission" date="2020-09" db="EMBL/GenBank/DDBJ databases">
        <authorList>
            <person name="Sun Q."/>
            <person name="Zhou Y."/>
        </authorList>
    </citation>
    <scope>NUCLEOTIDE SEQUENCE</scope>
    <source>
        <strain evidence="6">CGMCC 1.15794</strain>
    </source>
</reference>
<dbReference type="EMBL" id="BMJY01000002">
    <property type="protein sequence ID" value="GGH37441.1"/>
    <property type="molecule type" value="Genomic_DNA"/>
</dbReference>
<evidence type="ECO:0000259" key="5">
    <source>
        <dbReference type="Pfam" id="PF02518"/>
    </source>
</evidence>
<dbReference type="Pfam" id="PF02518">
    <property type="entry name" value="HATPase_c"/>
    <property type="match status" value="1"/>
</dbReference>
<gene>
    <name evidence="6" type="ORF">GCM10010921_07300</name>
</gene>
<feature type="transmembrane region" description="Helical" evidence="4">
    <location>
        <begin position="92"/>
        <end position="110"/>
    </location>
</feature>
<dbReference type="PANTHER" id="PTHR24421:SF61">
    <property type="entry name" value="OXYGEN SENSOR HISTIDINE KINASE NREB"/>
    <property type="match status" value="1"/>
</dbReference>
<protein>
    <recommendedName>
        <fullName evidence="5">Histidine kinase/HSP90-like ATPase domain-containing protein</fullName>
    </recommendedName>
</protein>
<dbReference type="PANTHER" id="PTHR24421">
    <property type="entry name" value="NITRATE/NITRITE SENSOR PROTEIN NARX-RELATED"/>
    <property type="match status" value="1"/>
</dbReference>
<keyword evidence="2" id="KW-0418">Kinase</keyword>
<dbReference type="Gene3D" id="3.30.565.10">
    <property type="entry name" value="Histidine kinase-like ATPase, C-terminal domain"/>
    <property type="match status" value="1"/>
</dbReference>
<dbReference type="InterPro" id="IPR003594">
    <property type="entry name" value="HATPase_dom"/>
</dbReference>
<dbReference type="GO" id="GO:0000160">
    <property type="term" value="P:phosphorelay signal transduction system"/>
    <property type="evidence" value="ECO:0007669"/>
    <property type="project" value="UniProtKB-KW"/>
</dbReference>
<feature type="transmembrane region" description="Helical" evidence="4">
    <location>
        <begin position="63"/>
        <end position="85"/>
    </location>
</feature>
<reference evidence="6" key="1">
    <citation type="journal article" date="2014" name="Int. J. Syst. Evol. Microbiol.">
        <title>Complete genome sequence of Corynebacterium casei LMG S-19264T (=DSM 44701T), isolated from a smear-ripened cheese.</title>
        <authorList>
            <consortium name="US DOE Joint Genome Institute (JGI-PGF)"/>
            <person name="Walter F."/>
            <person name="Albersmeier A."/>
            <person name="Kalinowski J."/>
            <person name="Ruckert C."/>
        </authorList>
    </citation>
    <scope>NUCLEOTIDE SEQUENCE</scope>
    <source>
        <strain evidence="6">CGMCC 1.15794</strain>
    </source>
</reference>
<evidence type="ECO:0000313" key="6">
    <source>
        <dbReference type="EMBL" id="GGH37441.1"/>
    </source>
</evidence>
<evidence type="ECO:0000313" key="7">
    <source>
        <dbReference type="Proteomes" id="UP000657592"/>
    </source>
</evidence>
<dbReference type="InterPro" id="IPR050482">
    <property type="entry name" value="Sensor_HK_TwoCompSys"/>
</dbReference>
<dbReference type="InterPro" id="IPR036890">
    <property type="entry name" value="HATPase_C_sf"/>
</dbReference>
<evidence type="ECO:0000256" key="4">
    <source>
        <dbReference type="SAM" id="Phobius"/>
    </source>
</evidence>
<feature type="domain" description="Histidine kinase/HSP90-like ATPase" evidence="5">
    <location>
        <begin position="323"/>
        <end position="406"/>
    </location>
</feature>
<dbReference type="RefSeq" id="WP_188754894.1">
    <property type="nucleotide sequence ID" value="NZ_BMJY01000002.1"/>
</dbReference>
<accession>A0A917MLC8</accession>
<dbReference type="AlphaFoldDB" id="A0A917MLC8"/>
<keyword evidence="4" id="KW-1133">Transmembrane helix</keyword>
<dbReference type="Proteomes" id="UP000657592">
    <property type="component" value="Unassembled WGS sequence"/>
</dbReference>
<proteinExistence type="predicted"/>
<sequence>MTAQGAIDEAWGTLPPAGLNVASPGQYTAGRMERIIQIVAGTGAAALGTQAFVAALGEVGASVPHIVLATATFASLGAMVVLSLLGRAVRVGAGLFAWVYLVVLLAWPFATAGSIRGPEEQPWTFYLINVASASTLIAFPLRWQIAWAVLMPVLFALGRLIKGGFQAPFWVAVGYDVSVAFILGGVFVTVAWMLRSLATGVDAARDQAVAAYARAGAADAAEKERVAVAALMHDSVLAALIAAERADSPRARQLAVSMAREALTRLANAESDDPEGSDEPVSRAWIADQVESSARGLGVPLEVVRVGADERAVVPGRAARAVVLAATQAIANAVQHAHGEGLRVTVAAAGDGVRVDVSDDGPGLDVAAIPADRLGIRASIIARMTAVGGTAEVGSGSSGTTVTLTWTGEVS</sequence>
<keyword evidence="4" id="KW-0812">Transmembrane</keyword>
<feature type="transmembrane region" description="Helical" evidence="4">
    <location>
        <begin position="130"/>
        <end position="157"/>
    </location>
</feature>
<comment type="caution">
    <text evidence="6">The sequence shown here is derived from an EMBL/GenBank/DDBJ whole genome shotgun (WGS) entry which is preliminary data.</text>
</comment>